<protein>
    <submittedName>
        <fullName evidence="6">ATP-grasp domain-containing protein</fullName>
    </submittedName>
</protein>
<name>A0A6I4RWG7_FRATU</name>
<dbReference type="Gene3D" id="3.30.470.20">
    <property type="entry name" value="ATP-grasp fold, B domain"/>
    <property type="match status" value="1"/>
</dbReference>
<dbReference type="InterPro" id="IPR052032">
    <property type="entry name" value="ATP-dep_AA_Ligase"/>
</dbReference>
<sequence>MFKTTVKKVLIVNPGPSAEYTITELFKNDVEIFVIITLDPIVILKLIEKVLTKIKNVIITSEDNFDISYLESLSFDYIICGQEDSIVIYDRLMNKLLPQYANSLNTSLVRKDKYLTHEFLKAKGLNYIKQKQISCDDYAEVEIDYPCFIKPLDGSASIGAQRLNSDIDKENYMQQRLVSPMSRVYDKFIISELIQGKEYFVDAFSINGKHYISSIQKYDKIIFKGTPIPISSELEKDPAILDIITQYIEPVLTALGLENGFSHSELFLTADNKPVLIELNPRVSGATGAANITAAFAGNNTQLDIFAEKILARNIPQRQAMFAKTLCLYNFTNNPLIDLNTLKSTFSSIKVVNQLKPIGYVRNHDSNLSILDIVAFMVLQNDNFEKLEKDAQQILKCDIETGYTTV</sequence>
<evidence type="ECO:0000256" key="1">
    <source>
        <dbReference type="ARBA" id="ARBA00022598"/>
    </source>
</evidence>
<evidence type="ECO:0000256" key="4">
    <source>
        <dbReference type="PROSITE-ProRule" id="PRU00409"/>
    </source>
</evidence>
<dbReference type="EMBL" id="VJEZ01000013">
    <property type="protein sequence ID" value="MWZ40582.1"/>
    <property type="molecule type" value="Genomic_DNA"/>
</dbReference>
<gene>
    <name evidence="6" type="ORF">FNC33_08565</name>
</gene>
<evidence type="ECO:0000256" key="3">
    <source>
        <dbReference type="ARBA" id="ARBA00022840"/>
    </source>
</evidence>
<dbReference type="RefSeq" id="WP_003038642.1">
    <property type="nucleotide sequence ID" value="NZ_VJEZ01000013.1"/>
</dbReference>
<feature type="domain" description="ATP-grasp" evidence="5">
    <location>
        <begin position="117"/>
        <end position="311"/>
    </location>
</feature>
<dbReference type="SUPFAM" id="SSF56059">
    <property type="entry name" value="Glutathione synthetase ATP-binding domain-like"/>
    <property type="match status" value="1"/>
</dbReference>
<dbReference type="PANTHER" id="PTHR43585:SF2">
    <property type="entry name" value="ATP-GRASP ENZYME FSQD"/>
    <property type="match status" value="1"/>
</dbReference>
<comment type="caution">
    <text evidence="6">The sequence shown here is derived from an EMBL/GenBank/DDBJ whole genome shotgun (WGS) entry which is preliminary data.</text>
</comment>
<dbReference type="GO" id="GO:0016874">
    <property type="term" value="F:ligase activity"/>
    <property type="evidence" value="ECO:0007669"/>
    <property type="project" value="UniProtKB-KW"/>
</dbReference>
<dbReference type="GO" id="GO:0046872">
    <property type="term" value="F:metal ion binding"/>
    <property type="evidence" value="ECO:0007669"/>
    <property type="project" value="InterPro"/>
</dbReference>
<accession>A0A6I4RWG7</accession>
<reference evidence="6 7" key="1">
    <citation type="submission" date="2019-06" db="EMBL/GenBank/DDBJ databases">
        <title>Phylogeography and genetic diversity of Francisella tularensis subsp. holarctica in France (1947-2018).</title>
        <authorList>
            <person name="Kevin M."/>
            <person name="Madani N."/>
            <person name="Maurin M."/>
        </authorList>
    </citation>
    <scope>NUCLEOTIDE SEQUENCE [LARGE SCALE GENOMIC DNA]</scope>
    <source>
        <strain evidence="6 7">ATCC 15482</strain>
    </source>
</reference>
<dbReference type="Pfam" id="PF13535">
    <property type="entry name" value="ATP-grasp_4"/>
    <property type="match status" value="1"/>
</dbReference>
<dbReference type="PROSITE" id="PS50975">
    <property type="entry name" value="ATP_GRASP"/>
    <property type="match status" value="1"/>
</dbReference>
<dbReference type="InterPro" id="IPR011761">
    <property type="entry name" value="ATP-grasp"/>
</dbReference>
<dbReference type="AlphaFoldDB" id="A0A6I4RWG7"/>
<keyword evidence="2 4" id="KW-0547">Nucleotide-binding</keyword>
<evidence type="ECO:0000313" key="6">
    <source>
        <dbReference type="EMBL" id="MWZ40582.1"/>
    </source>
</evidence>
<keyword evidence="3 4" id="KW-0067">ATP-binding</keyword>
<keyword evidence="1" id="KW-0436">Ligase</keyword>
<evidence type="ECO:0000256" key="2">
    <source>
        <dbReference type="ARBA" id="ARBA00022741"/>
    </source>
</evidence>
<dbReference type="GO" id="GO:0005524">
    <property type="term" value="F:ATP binding"/>
    <property type="evidence" value="ECO:0007669"/>
    <property type="project" value="UniProtKB-UniRule"/>
</dbReference>
<organism evidence="6 7">
    <name type="scientific">Francisella tularensis</name>
    <dbReference type="NCBI Taxonomy" id="263"/>
    <lineage>
        <taxon>Bacteria</taxon>
        <taxon>Pseudomonadati</taxon>
        <taxon>Pseudomonadota</taxon>
        <taxon>Gammaproteobacteria</taxon>
        <taxon>Thiotrichales</taxon>
        <taxon>Francisellaceae</taxon>
        <taxon>Francisella</taxon>
    </lineage>
</organism>
<dbReference type="PANTHER" id="PTHR43585">
    <property type="entry name" value="FUMIPYRROLE BIOSYNTHESIS PROTEIN C"/>
    <property type="match status" value="1"/>
</dbReference>
<dbReference type="Proteomes" id="UP000469081">
    <property type="component" value="Unassembled WGS sequence"/>
</dbReference>
<evidence type="ECO:0000259" key="5">
    <source>
        <dbReference type="PROSITE" id="PS50975"/>
    </source>
</evidence>
<evidence type="ECO:0000313" key="7">
    <source>
        <dbReference type="Proteomes" id="UP000469081"/>
    </source>
</evidence>
<proteinExistence type="predicted"/>